<accession>A0A915IZ00</accession>
<protein>
    <submittedName>
        <fullName evidence="2">Uncharacterized protein</fullName>
    </submittedName>
</protein>
<reference evidence="2" key="1">
    <citation type="submission" date="2022-11" db="UniProtKB">
        <authorList>
            <consortium name="WormBaseParasite"/>
        </authorList>
    </citation>
    <scope>IDENTIFICATION</scope>
</reference>
<dbReference type="Proteomes" id="UP000887565">
    <property type="component" value="Unplaced"/>
</dbReference>
<sequence length="127" mass="14221">MAMAAVTNQISVSRERAVKRSCKSFFTTFFYPAVFVSATKVRPQISPGLKVTSVDPITAFSSSPLHISRTNSSPVKCCGLGKRSILMNRKKNNIQRSKSAKINSRTLFLIDNNLRPYTRKFAFQNTL</sequence>
<dbReference type="WBParaSite" id="nRc.2.0.1.t19064-RA">
    <property type="protein sequence ID" value="nRc.2.0.1.t19064-RA"/>
    <property type="gene ID" value="nRc.2.0.1.g19064"/>
</dbReference>
<keyword evidence="1" id="KW-1185">Reference proteome</keyword>
<organism evidence="1 2">
    <name type="scientific">Romanomermis culicivorax</name>
    <name type="common">Nematode worm</name>
    <dbReference type="NCBI Taxonomy" id="13658"/>
    <lineage>
        <taxon>Eukaryota</taxon>
        <taxon>Metazoa</taxon>
        <taxon>Ecdysozoa</taxon>
        <taxon>Nematoda</taxon>
        <taxon>Enoplea</taxon>
        <taxon>Dorylaimia</taxon>
        <taxon>Mermithida</taxon>
        <taxon>Mermithoidea</taxon>
        <taxon>Mermithidae</taxon>
        <taxon>Romanomermis</taxon>
    </lineage>
</organism>
<dbReference type="AlphaFoldDB" id="A0A915IZ00"/>
<proteinExistence type="predicted"/>
<evidence type="ECO:0000313" key="1">
    <source>
        <dbReference type="Proteomes" id="UP000887565"/>
    </source>
</evidence>
<name>A0A915IZ00_ROMCU</name>
<evidence type="ECO:0000313" key="2">
    <source>
        <dbReference type="WBParaSite" id="nRc.2.0.1.t19064-RA"/>
    </source>
</evidence>